<dbReference type="RefSeq" id="WP_235182789.1">
    <property type="nucleotide sequence ID" value="NZ_BAVS01000017.1"/>
</dbReference>
<dbReference type="Gene3D" id="1.10.10.10">
    <property type="entry name" value="Winged helix-like DNA-binding domain superfamily/Winged helix DNA-binding domain"/>
    <property type="match status" value="1"/>
</dbReference>
<gene>
    <name evidence="9" type="ORF">JCM21714_3053</name>
</gene>
<dbReference type="PROSITE" id="PS51755">
    <property type="entry name" value="OMPR_PHOB"/>
    <property type="match status" value="1"/>
</dbReference>
<reference evidence="9 10" key="1">
    <citation type="journal article" date="2014" name="Genome Announc.">
        <title>Draft Genome Sequence of the Boron-Tolerant and Moderately Halotolerant Bacterium Gracilibacillus boraciitolerans JCM 21714T.</title>
        <authorList>
            <person name="Ahmed I."/>
            <person name="Oshima K."/>
            <person name="Suda W."/>
            <person name="Kitamura K."/>
            <person name="Iida T."/>
            <person name="Ohmori Y."/>
            <person name="Fujiwara T."/>
            <person name="Hattori M."/>
            <person name="Ohkuma M."/>
        </authorList>
    </citation>
    <scope>NUCLEOTIDE SEQUENCE [LARGE SCALE GENOMIC DNA]</scope>
    <source>
        <strain evidence="9 10">JCM 21714</strain>
    </source>
</reference>
<dbReference type="PANTHER" id="PTHR48111:SF40">
    <property type="entry name" value="PHOSPHATE REGULON TRANSCRIPTIONAL REGULATORY PROTEIN PHOB"/>
    <property type="match status" value="1"/>
</dbReference>
<dbReference type="STRING" id="1298598.JCM21714_3053"/>
<dbReference type="GO" id="GO:0006355">
    <property type="term" value="P:regulation of DNA-templated transcription"/>
    <property type="evidence" value="ECO:0007669"/>
    <property type="project" value="InterPro"/>
</dbReference>
<keyword evidence="6" id="KW-0804">Transcription</keyword>
<evidence type="ECO:0000256" key="4">
    <source>
        <dbReference type="ARBA" id="ARBA00023015"/>
    </source>
</evidence>
<evidence type="ECO:0000256" key="5">
    <source>
        <dbReference type="ARBA" id="ARBA00023125"/>
    </source>
</evidence>
<evidence type="ECO:0000256" key="2">
    <source>
        <dbReference type="ARBA" id="ARBA00022553"/>
    </source>
</evidence>
<dbReference type="Proteomes" id="UP000019102">
    <property type="component" value="Unassembled WGS sequence"/>
</dbReference>
<proteinExistence type="predicted"/>
<sequence>MGVGADDYIEKTTSSPVLIAKVKAHLRRYRQLTQKRKQNELSERKLRVIKYQGLVIDLDSAIVKLDNQPLRLSAKEFQILSLLAQYPNKIFSVEKLFELIWDEQSLGDYRTVMVHISNLRKKLETDTNQPKYIETLRGIGYKFKYTEKELPISNE</sequence>
<feature type="DNA-binding region" description="OmpR/PhoB-type" evidence="7">
    <location>
        <begin position="46"/>
        <end position="145"/>
    </location>
</feature>
<evidence type="ECO:0000256" key="7">
    <source>
        <dbReference type="PROSITE-ProRule" id="PRU01091"/>
    </source>
</evidence>
<dbReference type="FunFam" id="1.10.10.10:FF:000018">
    <property type="entry name" value="DNA-binding response regulator ResD"/>
    <property type="match status" value="1"/>
</dbReference>
<dbReference type="SUPFAM" id="SSF52172">
    <property type="entry name" value="CheY-like"/>
    <property type="match status" value="1"/>
</dbReference>
<dbReference type="CDD" id="cd00383">
    <property type="entry name" value="trans_reg_C"/>
    <property type="match status" value="1"/>
</dbReference>
<feature type="domain" description="OmpR/PhoB-type" evidence="8">
    <location>
        <begin position="46"/>
        <end position="145"/>
    </location>
</feature>
<evidence type="ECO:0000313" key="10">
    <source>
        <dbReference type="Proteomes" id="UP000019102"/>
    </source>
</evidence>
<comment type="caution">
    <text evidence="9">The sequence shown here is derived from an EMBL/GenBank/DDBJ whole genome shotgun (WGS) entry which is preliminary data.</text>
</comment>
<protein>
    <submittedName>
        <fullName evidence="9">Phosphate regulon transcriptional regulatory protein PhoB</fullName>
    </submittedName>
</protein>
<comment type="subcellular location">
    <subcellularLocation>
        <location evidence="1">Cytoplasm</location>
    </subcellularLocation>
</comment>
<dbReference type="InterPro" id="IPR039420">
    <property type="entry name" value="WalR-like"/>
</dbReference>
<keyword evidence="4" id="KW-0805">Transcription regulation</keyword>
<dbReference type="InterPro" id="IPR011006">
    <property type="entry name" value="CheY-like_superfamily"/>
</dbReference>
<name>W4VL60_9BACI</name>
<dbReference type="Pfam" id="PF00486">
    <property type="entry name" value="Trans_reg_C"/>
    <property type="match status" value="1"/>
</dbReference>
<evidence type="ECO:0000256" key="1">
    <source>
        <dbReference type="ARBA" id="ARBA00004496"/>
    </source>
</evidence>
<accession>W4VL60</accession>
<dbReference type="GO" id="GO:0032993">
    <property type="term" value="C:protein-DNA complex"/>
    <property type="evidence" value="ECO:0007669"/>
    <property type="project" value="TreeGrafter"/>
</dbReference>
<keyword evidence="10" id="KW-1185">Reference proteome</keyword>
<keyword evidence="5 7" id="KW-0238">DNA-binding</keyword>
<keyword evidence="2" id="KW-0597">Phosphoprotein</keyword>
<dbReference type="GO" id="GO:0000976">
    <property type="term" value="F:transcription cis-regulatory region binding"/>
    <property type="evidence" value="ECO:0007669"/>
    <property type="project" value="TreeGrafter"/>
</dbReference>
<dbReference type="InterPro" id="IPR001867">
    <property type="entry name" value="OmpR/PhoB-type_DNA-bd"/>
</dbReference>
<dbReference type="GO" id="GO:0000156">
    <property type="term" value="F:phosphorelay response regulator activity"/>
    <property type="evidence" value="ECO:0007669"/>
    <property type="project" value="TreeGrafter"/>
</dbReference>
<evidence type="ECO:0000259" key="8">
    <source>
        <dbReference type="PROSITE" id="PS51755"/>
    </source>
</evidence>
<evidence type="ECO:0000256" key="6">
    <source>
        <dbReference type="ARBA" id="ARBA00023163"/>
    </source>
</evidence>
<dbReference type="GO" id="GO:0005829">
    <property type="term" value="C:cytosol"/>
    <property type="evidence" value="ECO:0007669"/>
    <property type="project" value="TreeGrafter"/>
</dbReference>
<dbReference type="SMART" id="SM00862">
    <property type="entry name" value="Trans_reg_C"/>
    <property type="match status" value="1"/>
</dbReference>
<dbReference type="InterPro" id="IPR016032">
    <property type="entry name" value="Sig_transdc_resp-reg_C-effctor"/>
</dbReference>
<dbReference type="EMBL" id="BAVS01000017">
    <property type="protein sequence ID" value="GAE93932.1"/>
    <property type="molecule type" value="Genomic_DNA"/>
</dbReference>
<organism evidence="9 10">
    <name type="scientific">Gracilibacillus boraciitolerans JCM 21714</name>
    <dbReference type="NCBI Taxonomy" id="1298598"/>
    <lineage>
        <taxon>Bacteria</taxon>
        <taxon>Bacillati</taxon>
        <taxon>Bacillota</taxon>
        <taxon>Bacilli</taxon>
        <taxon>Bacillales</taxon>
        <taxon>Bacillaceae</taxon>
        <taxon>Gracilibacillus</taxon>
    </lineage>
</organism>
<dbReference type="PANTHER" id="PTHR48111">
    <property type="entry name" value="REGULATOR OF RPOS"/>
    <property type="match status" value="1"/>
</dbReference>
<dbReference type="Gene3D" id="6.10.250.690">
    <property type="match status" value="1"/>
</dbReference>
<dbReference type="InterPro" id="IPR036388">
    <property type="entry name" value="WH-like_DNA-bd_sf"/>
</dbReference>
<evidence type="ECO:0000256" key="3">
    <source>
        <dbReference type="ARBA" id="ARBA00023012"/>
    </source>
</evidence>
<evidence type="ECO:0000313" key="9">
    <source>
        <dbReference type="EMBL" id="GAE93932.1"/>
    </source>
</evidence>
<dbReference type="SUPFAM" id="SSF46894">
    <property type="entry name" value="C-terminal effector domain of the bipartite response regulators"/>
    <property type="match status" value="1"/>
</dbReference>
<dbReference type="AlphaFoldDB" id="W4VL60"/>
<dbReference type="eggNOG" id="COG0745">
    <property type="taxonomic scope" value="Bacteria"/>
</dbReference>
<keyword evidence="3" id="KW-0902">Two-component regulatory system</keyword>